<proteinExistence type="predicted"/>
<organism evidence="1 2">
    <name type="scientific">Photobacterium kishitanii</name>
    <dbReference type="NCBI Taxonomy" id="318456"/>
    <lineage>
        <taxon>Bacteria</taxon>
        <taxon>Pseudomonadati</taxon>
        <taxon>Pseudomonadota</taxon>
        <taxon>Gammaproteobacteria</taxon>
        <taxon>Vibrionales</taxon>
        <taxon>Vibrionaceae</taxon>
        <taxon>Photobacterium</taxon>
    </lineage>
</organism>
<dbReference type="EMBL" id="PYOZ01000033">
    <property type="protein sequence ID" value="PSX38789.1"/>
    <property type="molecule type" value="Genomic_DNA"/>
</dbReference>
<reference evidence="1 2" key="1">
    <citation type="submission" date="2018-01" db="EMBL/GenBank/DDBJ databases">
        <title>Whole genome sequencing of Histamine producing bacteria.</title>
        <authorList>
            <person name="Butler K."/>
        </authorList>
    </citation>
    <scope>NUCLEOTIDE SEQUENCE [LARGE SCALE GENOMIC DNA]</scope>
    <source>
        <strain evidence="1 2">A1-4</strain>
    </source>
</reference>
<gene>
    <name evidence="1" type="ORF">C0W53_22610</name>
</gene>
<evidence type="ECO:0000313" key="1">
    <source>
        <dbReference type="EMBL" id="PSX38789.1"/>
    </source>
</evidence>
<name>A0AAX0YST1_9GAMM</name>
<accession>A0AAX0YST1</accession>
<dbReference type="AlphaFoldDB" id="A0AAX0YST1"/>
<dbReference type="Proteomes" id="UP000240728">
    <property type="component" value="Unassembled WGS sequence"/>
</dbReference>
<keyword evidence="2" id="KW-1185">Reference proteome</keyword>
<dbReference type="RefSeq" id="WP_045044157.1">
    <property type="nucleotide sequence ID" value="NZ_JZTB01000060.1"/>
</dbReference>
<comment type="caution">
    <text evidence="1">The sequence shown here is derived from an EMBL/GenBank/DDBJ whole genome shotgun (WGS) entry which is preliminary data.</text>
</comment>
<protein>
    <submittedName>
        <fullName evidence="1">Uncharacterized protein</fullName>
    </submittedName>
</protein>
<evidence type="ECO:0000313" key="2">
    <source>
        <dbReference type="Proteomes" id="UP000240728"/>
    </source>
</evidence>
<sequence>MTVSSVGWGNKNGTAIRACSCGSWKQHWINDTGKSWPSECSVSGCCSSPVLGAHVYHPDVKGERIVPMCDSCNKVSDKFNLKGGTMIPSANKTTCA</sequence>